<keyword evidence="4 7" id="KW-1133">Transmembrane helix</keyword>
<proteinExistence type="inferred from homology"/>
<evidence type="ECO:0000256" key="4">
    <source>
        <dbReference type="ARBA" id="ARBA00022989"/>
    </source>
</evidence>
<evidence type="ECO:0000256" key="2">
    <source>
        <dbReference type="ARBA" id="ARBA00022475"/>
    </source>
</evidence>
<keyword evidence="11" id="KW-1185">Reference proteome</keyword>
<name>A0ABM7W5T6_9BACT</name>
<dbReference type="InterPro" id="IPR025857">
    <property type="entry name" value="MacB_PCD"/>
</dbReference>
<accession>A0ABM7W5T6</accession>
<evidence type="ECO:0000259" key="8">
    <source>
        <dbReference type="Pfam" id="PF02687"/>
    </source>
</evidence>
<evidence type="ECO:0000256" key="5">
    <source>
        <dbReference type="ARBA" id="ARBA00023136"/>
    </source>
</evidence>
<dbReference type="PANTHER" id="PTHR30572:SF4">
    <property type="entry name" value="ABC TRANSPORTER PERMEASE YTRF"/>
    <property type="match status" value="1"/>
</dbReference>
<keyword evidence="2" id="KW-1003">Cell membrane</keyword>
<feature type="domain" description="ABC3 transporter permease C-terminal" evidence="8">
    <location>
        <begin position="258"/>
        <end position="371"/>
    </location>
</feature>
<keyword evidence="3 7" id="KW-0812">Transmembrane</keyword>
<evidence type="ECO:0000259" key="9">
    <source>
        <dbReference type="Pfam" id="PF12704"/>
    </source>
</evidence>
<feature type="domain" description="MacB-like periplasmic core" evidence="9">
    <location>
        <begin position="2"/>
        <end position="219"/>
    </location>
</feature>
<feature type="transmembrane region" description="Helical" evidence="7">
    <location>
        <begin position="247"/>
        <end position="278"/>
    </location>
</feature>
<keyword evidence="5 7" id="KW-0472">Membrane</keyword>
<gene>
    <name evidence="10" type="primary">salY</name>
    <name evidence="10" type="ORF">DPPLL_06810</name>
</gene>
<feature type="transmembrane region" description="Helical" evidence="7">
    <location>
        <begin position="341"/>
        <end position="361"/>
    </location>
</feature>
<reference evidence="10 11" key="1">
    <citation type="submission" date="2022-01" db="EMBL/GenBank/DDBJ databases">
        <title>Desulfofustis limnae sp. nov., a novel mesophilic sulfate-reducing bacterium isolated from marsh soil.</title>
        <authorList>
            <person name="Watanabe M."/>
            <person name="Takahashi A."/>
            <person name="Kojima H."/>
            <person name="Fukui M."/>
        </authorList>
    </citation>
    <scope>NUCLEOTIDE SEQUENCE [LARGE SCALE GENOMIC DNA]</scope>
    <source>
        <strain evidence="10 11">PPLL</strain>
    </source>
</reference>
<evidence type="ECO:0000313" key="11">
    <source>
        <dbReference type="Proteomes" id="UP000830055"/>
    </source>
</evidence>
<dbReference type="InterPro" id="IPR050250">
    <property type="entry name" value="Macrolide_Exporter_MacB"/>
</dbReference>
<evidence type="ECO:0000256" key="7">
    <source>
        <dbReference type="SAM" id="Phobius"/>
    </source>
</evidence>
<evidence type="ECO:0000256" key="6">
    <source>
        <dbReference type="ARBA" id="ARBA00038076"/>
    </source>
</evidence>
<dbReference type="InterPro" id="IPR003838">
    <property type="entry name" value="ABC3_permease_C"/>
</dbReference>
<dbReference type="EMBL" id="AP025516">
    <property type="protein sequence ID" value="BDD86316.1"/>
    <property type="molecule type" value="Genomic_DNA"/>
</dbReference>
<sequence>MLLAMAIGVGSVVILSALGEGARRYVIGEFSALGTNLLIVLPGRSETVGGPPPLLGITPRDMTIGDAAALTASSAIRYVAPISVGAAPVSYRALERETTVLGSTADLFPIRQLEMAQGRFLPPGDPERGSAVCVLGHKLKQELFGSAPALGETVRIGDYRYRIIGILSQKGQSVGLDMSDIVVVPVASAQTLFNNPALFRIMIEARDRDAISRAREAVIRIIRDRHEGEDDITVITQDAVLATFDRIFAALTLTVAGIAAISLAVAGILIMNVMLIAVSQRKAEVGLLKAIGTPAGRITTLFMAESAILSLIGAVLGLLIATLAIWILARIFPQFPIAAPLWALAAAVGVALGTGLIFGVLPARRAARLDPVQALARR</sequence>
<comment type="similarity">
    <text evidence="6">Belongs to the ABC-4 integral membrane protein family.</text>
</comment>
<dbReference type="Proteomes" id="UP000830055">
    <property type="component" value="Chromosome"/>
</dbReference>
<comment type="subcellular location">
    <subcellularLocation>
        <location evidence="1">Cell membrane</location>
        <topology evidence="1">Multi-pass membrane protein</topology>
    </subcellularLocation>
</comment>
<dbReference type="Pfam" id="PF12704">
    <property type="entry name" value="MacB_PCD"/>
    <property type="match status" value="1"/>
</dbReference>
<organism evidence="10 11">
    <name type="scientific">Desulfofustis limnaeus</name>
    <dbReference type="NCBI Taxonomy" id="2740163"/>
    <lineage>
        <taxon>Bacteria</taxon>
        <taxon>Pseudomonadati</taxon>
        <taxon>Thermodesulfobacteriota</taxon>
        <taxon>Desulfobulbia</taxon>
        <taxon>Desulfobulbales</taxon>
        <taxon>Desulfocapsaceae</taxon>
        <taxon>Desulfofustis</taxon>
    </lineage>
</organism>
<evidence type="ECO:0000256" key="1">
    <source>
        <dbReference type="ARBA" id="ARBA00004651"/>
    </source>
</evidence>
<evidence type="ECO:0000313" key="10">
    <source>
        <dbReference type="EMBL" id="BDD86316.1"/>
    </source>
</evidence>
<dbReference type="PANTHER" id="PTHR30572">
    <property type="entry name" value="MEMBRANE COMPONENT OF TRANSPORTER-RELATED"/>
    <property type="match status" value="1"/>
</dbReference>
<evidence type="ECO:0000256" key="3">
    <source>
        <dbReference type="ARBA" id="ARBA00022692"/>
    </source>
</evidence>
<feature type="transmembrane region" description="Helical" evidence="7">
    <location>
        <begin position="307"/>
        <end position="329"/>
    </location>
</feature>
<protein>
    <submittedName>
        <fullName evidence="10">ABC transporter permease</fullName>
    </submittedName>
</protein>
<dbReference type="Pfam" id="PF02687">
    <property type="entry name" value="FtsX"/>
    <property type="match status" value="1"/>
</dbReference>